<protein>
    <submittedName>
        <fullName evidence="1">Uncharacterized protein</fullName>
    </submittedName>
</protein>
<proteinExistence type="predicted"/>
<dbReference type="Proteomes" id="UP001497535">
    <property type="component" value="Unassembled WGS sequence"/>
</dbReference>
<gene>
    <name evidence="1" type="ORF">MENTE1834_LOCUS3178</name>
</gene>
<reference evidence="1" key="1">
    <citation type="submission" date="2023-11" db="EMBL/GenBank/DDBJ databases">
        <authorList>
            <person name="Poullet M."/>
        </authorList>
    </citation>
    <scope>NUCLEOTIDE SEQUENCE</scope>
    <source>
        <strain evidence="1">E1834</strain>
    </source>
</reference>
<dbReference type="EMBL" id="CAVMJV010000002">
    <property type="protein sequence ID" value="CAK5016029.1"/>
    <property type="molecule type" value="Genomic_DNA"/>
</dbReference>
<sequence>MSNYKNYSKTTLINYNNKNNYSFCNYNDYLNKAWGLKAISPVINQGYNLQNEKGKGKFL</sequence>
<keyword evidence="2" id="KW-1185">Reference proteome</keyword>
<name>A0ACB0XST5_MELEN</name>
<accession>A0ACB0XST5</accession>
<evidence type="ECO:0000313" key="1">
    <source>
        <dbReference type="EMBL" id="CAK5016029.1"/>
    </source>
</evidence>
<organism evidence="1 2">
    <name type="scientific">Meloidogyne enterolobii</name>
    <name type="common">Root-knot nematode worm</name>
    <name type="synonym">Meloidogyne mayaguensis</name>
    <dbReference type="NCBI Taxonomy" id="390850"/>
    <lineage>
        <taxon>Eukaryota</taxon>
        <taxon>Metazoa</taxon>
        <taxon>Ecdysozoa</taxon>
        <taxon>Nematoda</taxon>
        <taxon>Chromadorea</taxon>
        <taxon>Rhabditida</taxon>
        <taxon>Tylenchina</taxon>
        <taxon>Tylenchomorpha</taxon>
        <taxon>Tylenchoidea</taxon>
        <taxon>Meloidogynidae</taxon>
        <taxon>Meloidogyninae</taxon>
        <taxon>Meloidogyne</taxon>
    </lineage>
</organism>
<comment type="caution">
    <text evidence="1">The sequence shown here is derived from an EMBL/GenBank/DDBJ whole genome shotgun (WGS) entry which is preliminary data.</text>
</comment>
<evidence type="ECO:0000313" key="2">
    <source>
        <dbReference type="Proteomes" id="UP001497535"/>
    </source>
</evidence>